<dbReference type="Gene3D" id="3.30.457.10">
    <property type="entry name" value="Copper amine oxidase-like, N-terminal domain"/>
    <property type="match status" value="1"/>
</dbReference>
<feature type="domain" description="Copper amine oxidase-like N-terminal" evidence="1">
    <location>
        <begin position="40"/>
        <end position="145"/>
    </location>
</feature>
<dbReference type="RefSeq" id="WP_147058054.1">
    <property type="nucleotide sequence ID" value="NZ_BJYL01000027.1"/>
</dbReference>
<accession>A0A511Z8N1</accession>
<dbReference type="Pfam" id="PF07833">
    <property type="entry name" value="Cu_amine_oxidN1"/>
    <property type="match status" value="1"/>
</dbReference>
<keyword evidence="3" id="KW-1185">Reference proteome</keyword>
<dbReference type="Proteomes" id="UP000321901">
    <property type="component" value="Unassembled WGS sequence"/>
</dbReference>
<protein>
    <recommendedName>
        <fullName evidence="1">Copper amine oxidase-like N-terminal domain-containing protein</fullName>
    </recommendedName>
</protein>
<proteinExistence type="predicted"/>
<name>A0A511Z8N1_9BACL</name>
<organism evidence="2 3">
    <name type="scientific">Sporosarcina luteola</name>
    <dbReference type="NCBI Taxonomy" id="582850"/>
    <lineage>
        <taxon>Bacteria</taxon>
        <taxon>Bacillati</taxon>
        <taxon>Bacillota</taxon>
        <taxon>Bacilli</taxon>
        <taxon>Bacillales</taxon>
        <taxon>Caryophanaceae</taxon>
        <taxon>Sporosarcina</taxon>
    </lineage>
</organism>
<dbReference type="InterPro" id="IPR012854">
    <property type="entry name" value="Cu_amine_oxidase-like_N"/>
</dbReference>
<sequence length="407" mass="44378">MAVRMMRLVICFAAILVIGIGIQQSKASASSSDSIIKIFLNTGELNTKTPAKVKNGTTFVPARAVFESLGMKIVWEPKKQLLTVKDNERTITLIVGEKTAKVNGKTVTLEAPAENIDGALQVPLHLVGDATGAIVYWDPYVAEVSILTTKFMKDNNINKAELDKQVKEYLAAKAKEEAAKKKEDAKPKVTKKPKTPVDLGKLNGMYVGFRSDFGGYECGGMCWDMYTFLPNKKVLIGPPANGGPETIDCKKEKCLSYSISKGQLKLSNGKSMPIKKTKNGFLEINSIALTKVEPVPKGTTFNNTYTFMGYSGLIGVTPAANSWTYKLTLSKNGTFELSGISIGSFAANSNPSTHTSHSGKEEKGKYKIQNNTITMTGSDGKVHKALFFMHDSDVEDIQVGLRNYYVK</sequence>
<dbReference type="SUPFAM" id="SSF55383">
    <property type="entry name" value="Copper amine oxidase, domain N"/>
    <property type="match status" value="1"/>
</dbReference>
<dbReference type="AlphaFoldDB" id="A0A511Z8N1"/>
<dbReference type="EMBL" id="BJYL01000027">
    <property type="protein sequence ID" value="GEN83795.1"/>
    <property type="molecule type" value="Genomic_DNA"/>
</dbReference>
<evidence type="ECO:0000313" key="2">
    <source>
        <dbReference type="EMBL" id="GEN83795.1"/>
    </source>
</evidence>
<dbReference type="InterPro" id="IPR036582">
    <property type="entry name" value="Mao_N_sf"/>
</dbReference>
<gene>
    <name evidence="2" type="ORF">SLU01_21070</name>
</gene>
<evidence type="ECO:0000313" key="3">
    <source>
        <dbReference type="Proteomes" id="UP000321901"/>
    </source>
</evidence>
<dbReference type="OrthoDB" id="2456297at2"/>
<evidence type="ECO:0000259" key="1">
    <source>
        <dbReference type="Pfam" id="PF07833"/>
    </source>
</evidence>
<comment type="caution">
    <text evidence="2">The sequence shown here is derived from an EMBL/GenBank/DDBJ whole genome shotgun (WGS) entry which is preliminary data.</text>
</comment>
<reference evidence="2 3" key="1">
    <citation type="submission" date="2019-07" db="EMBL/GenBank/DDBJ databases">
        <title>Whole genome shotgun sequence of Sporosarcina luteola NBRC 105378.</title>
        <authorList>
            <person name="Hosoyama A."/>
            <person name="Uohara A."/>
            <person name="Ohji S."/>
            <person name="Ichikawa N."/>
        </authorList>
    </citation>
    <scope>NUCLEOTIDE SEQUENCE [LARGE SCALE GENOMIC DNA]</scope>
    <source>
        <strain evidence="2 3">NBRC 105378</strain>
    </source>
</reference>